<dbReference type="InterPro" id="IPR036259">
    <property type="entry name" value="MFS_trans_sf"/>
</dbReference>
<gene>
    <name evidence="10" type="ORF">B0T16DRAFT_386389</name>
</gene>
<evidence type="ECO:0000259" key="9">
    <source>
        <dbReference type="PROSITE" id="PS50850"/>
    </source>
</evidence>
<keyword evidence="3" id="KW-1003">Cell membrane</keyword>
<feature type="transmembrane region" description="Helical" evidence="8">
    <location>
        <begin position="408"/>
        <end position="428"/>
    </location>
</feature>
<feature type="domain" description="Major facilitator superfamily (MFS) profile" evidence="9">
    <location>
        <begin position="70"/>
        <end position="498"/>
    </location>
</feature>
<evidence type="ECO:0000256" key="5">
    <source>
        <dbReference type="ARBA" id="ARBA00022989"/>
    </source>
</evidence>
<accession>A0AA39YUX2</accession>
<evidence type="ECO:0000256" key="4">
    <source>
        <dbReference type="ARBA" id="ARBA00022692"/>
    </source>
</evidence>
<dbReference type="PANTHER" id="PTHR23502:SF186">
    <property type="entry name" value="MAJOR FACILITATOR SUPERFAMILY (MFS) PROFILE DOMAIN-CONTAINING PROTEIN"/>
    <property type="match status" value="1"/>
</dbReference>
<keyword evidence="5 8" id="KW-1133">Transmembrane helix</keyword>
<comment type="similarity">
    <text evidence="7">Belongs to the major facilitator superfamily. DHA1 family. Polyamines/proton antiporter (TC 2.A.1.2.16) subfamily.</text>
</comment>
<protein>
    <submittedName>
        <fullName evidence="10">Polyamine transporter 1</fullName>
    </submittedName>
</protein>
<evidence type="ECO:0000256" key="6">
    <source>
        <dbReference type="ARBA" id="ARBA00023136"/>
    </source>
</evidence>
<evidence type="ECO:0000256" key="1">
    <source>
        <dbReference type="ARBA" id="ARBA00004651"/>
    </source>
</evidence>
<feature type="transmembrane region" description="Helical" evidence="8">
    <location>
        <begin position="70"/>
        <end position="91"/>
    </location>
</feature>
<keyword evidence="6 8" id="KW-0472">Membrane</keyword>
<dbReference type="GO" id="GO:0022857">
    <property type="term" value="F:transmembrane transporter activity"/>
    <property type="evidence" value="ECO:0007669"/>
    <property type="project" value="InterPro"/>
</dbReference>
<dbReference type="Proteomes" id="UP001174936">
    <property type="component" value="Unassembled WGS sequence"/>
</dbReference>
<feature type="transmembrane region" description="Helical" evidence="8">
    <location>
        <begin position="111"/>
        <end position="131"/>
    </location>
</feature>
<proteinExistence type="inferred from homology"/>
<evidence type="ECO:0000256" key="8">
    <source>
        <dbReference type="SAM" id="Phobius"/>
    </source>
</evidence>
<dbReference type="InterPro" id="IPR020846">
    <property type="entry name" value="MFS_dom"/>
</dbReference>
<dbReference type="EMBL" id="JAULSV010000001">
    <property type="protein sequence ID" value="KAK0657945.1"/>
    <property type="molecule type" value="Genomic_DNA"/>
</dbReference>
<dbReference type="PROSITE" id="PS50850">
    <property type="entry name" value="MFS"/>
    <property type="match status" value="1"/>
</dbReference>
<dbReference type="Pfam" id="PF07690">
    <property type="entry name" value="MFS_1"/>
    <property type="match status" value="1"/>
</dbReference>
<name>A0AA39YUX2_9PEZI</name>
<feature type="transmembrane region" description="Helical" evidence="8">
    <location>
        <begin position="342"/>
        <end position="362"/>
    </location>
</feature>
<feature type="transmembrane region" description="Helical" evidence="8">
    <location>
        <begin position="304"/>
        <end position="330"/>
    </location>
</feature>
<keyword evidence="2" id="KW-0813">Transport</keyword>
<organism evidence="10 11">
    <name type="scientific">Cercophora newfieldiana</name>
    <dbReference type="NCBI Taxonomy" id="92897"/>
    <lineage>
        <taxon>Eukaryota</taxon>
        <taxon>Fungi</taxon>
        <taxon>Dikarya</taxon>
        <taxon>Ascomycota</taxon>
        <taxon>Pezizomycotina</taxon>
        <taxon>Sordariomycetes</taxon>
        <taxon>Sordariomycetidae</taxon>
        <taxon>Sordariales</taxon>
        <taxon>Lasiosphaeriaceae</taxon>
        <taxon>Cercophora</taxon>
    </lineage>
</organism>
<dbReference type="PANTHER" id="PTHR23502">
    <property type="entry name" value="MAJOR FACILITATOR SUPERFAMILY"/>
    <property type="match status" value="1"/>
</dbReference>
<evidence type="ECO:0000313" key="11">
    <source>
        <dbReference type="Proteomes" id="UP001174936"/>
    </source>
</evidence>
<dbReference type="GO" id="GO:0005886">
    <property type="term" value="C:plasma membrane"/>
    <property type="evidence" value="ECO:0007669"/>
    <property type="project" value="UniProtKB-SubCell"/>
</dbReference>
<evidence type="ECO:0000256" key="7">
    <source>
        <dbReference type="ARBA" id="ARBA00038459"/>
    </source>
</evidence>
<dbReference type="InterPro" id="IPR011701">
    <property type="entry name" value="MFS"/>
</dbReference>
<dbReference type="Gene3D" id="1.20.1250.20">
    <property type="entry name" value="MFS general substrate transporter like domains"/>
    <property type="match status" value="1"/>
</dbReference>
<feature type="transmembrane region" description="Helical" evidence="8">
    <location>
        <begin position="233"/>
        <end position="258"/>
    </location>
</feature>
<dbReference type="AlphaFoldDB" id="A0AA39YUX2"/>
<evidence type="ECO:0000256" key="3">
    <source>
        <dbReference type="ARBA" id="ARBA00022475"/>
    </source>
</evidence>
<feature type="transmembrane region" description="Helical" evidence="8">
    <location>
        <begin position="200"/>
        <end position="221"/>
    </location>
</feature>
<feature type="transmembrane region" description="Helical" evidence="8">
    <location>
        <begin position="166"/>
        <end position="188"/>
    </location>
</feature>
<feature type="transmembrane region" description="Helical" evidence="8">
    <location>
        <begin position="138"/>
        <end position="160"/>
    </location>
</feature>
<feature type="transmembrane region" description="Helical" evidence="8">
    <location>
        <begin position="383"/>
        <end position="402"/>
    </location>
</feature>
<reference evidence="10" key="1">
    <citation type="submission" date="2023-06" db="EMBL/GenBank/DDBJ databases">
        <title>Genome-scale phylogeny and comparative genomics of the fungal order Sordariales.</title>
        <authorList>
            <consortium name="Lawrence Berkeley National Laboratory"/>
            <person name="Hensen N."/>
            <person name="Bonometti L."/>
            <person name="Westerberg I."/>
            <person name="Brannstrom I.O."/>
            <person name="Guillou S."/>
            <person name="Cros-Aarteil S."/>
            <person name="Calhoun S."/>
            <person name="Haridas S."/>
            <person name="Kuo A."/>
            <person name="Mondo S."/>
            <person name="Pangilinan J."/>
            <person name="Riley R."/>
            <person name="Labutti K."/>
            <person name="Andreopoulos B."/>
            <person name="Lipzen A."/>
            <person name="Chen C."/>
            <person name="Yanf M."/>
            <person name="Daum C."/>
            <person name="Ng V."/>
            <person name="Clum A."/>
            <person name="Steindorff A."/>
            <person name="Ohm R."/>
            <person name="Martin F."/>
            <person name="Silar P."/>
            <person name="Natvig D."/>
            <person name="Lalanne C."/>
            <person name="Gautier V."/>
            <person name="Ament-Velasquez S.L."/>
            <person name="Kruys A."/>
            <person name="Hutchinson M.I."/>
            <person name="Powell A.J."/>
            <person name="Barry K."/>
            <person name="Miller A.N."/>
            <person name="Grigoriev I.V."/>
            <person name="Debuchy R."/>
            <person name="Gladieux P."/>
            <person name="Thoren M.H."/>
            <person name="Johannesson H."/>
        </authorList>
    </citation>
    <scope>NUCLEOTIDE SEQUENCE</scope>
    <source>
        <strain evidence="10">SMH2532-1</strain>
    </source>
</reference>
<evidence type="ECO:0000313" key="10">
    <source>
        <dbReference type="EMBL" id="KAK0657945.1"/>
    </source>
</evidence>
<dbReference type="SUPFAM" id="SSF103473">
    <property type="entry name" value="MFS general substrate transporter"/>
    <property type="match status" value="1"/>
</dbReference>
<comment type="caution">
    <text evidence="10">The sequence shown here is derived from an EMBL/GenBank/DDBJ whole genome shotgun (WGS) entry which is preliminary data.</text>
</comment>
<comment type="subcellular location">
    <subcellularLocation>
        <location evidence="1">Cell membrane</location>
        <topology evidence="1">Multi-pass membrane protein</topology>
    </subcellularLocation>
</comment>
<keyword evidence="4 8" id="KW-0812">Transmembrane</keyword>
<keyword evidence="11" id="KW-1185">Reference proteome</keyword>
<evidence type="ECO:0000256" key="2">
    <source>
        <dbReference type="ARBA" id="ARBA00022448"/>
    </source>
</evidence>
<sequence>MALLNDLEGGIPLASLVPRFPPDTHVPPGNNAPLGRSSLDEFDAHHLVTWDGENDRRNPKNWPAWRRWSLVVFLSLMAFGVSLGSTMMIPAVTKILDDAKFGVPREGMPTFVVSVYLLGFAIGPLFAAPISEVYGRSFVYGASILLYMFATVFCAIAPNVEGLVTFRFFAGFFGSVPLTLGASSIGDVMRTDSPHTGKAMALWSTGSLVGPTVAPVIGGFICESADWRSMFWFHAAVMIAISLIFTCFLSETYGPVLLERKASKLRGRTGDKAYFVLGRRHKSGRNMVKNEFFRPLKLLFTSPLLLILSFAVAVIFGFHQMIATTLAWIYQIRYEMRTGLSGLTYLGDGLGIILGALAVPAASDRYIAHKKKQNKPIKPEHRLWLIVPGTILTAVGLFWYGWAVQKDAHFLVPISGLVFFGFGVMAVLQSAAVYLVEAFPVHSASVLAGSYFLRSLFGALLPLGWGNSLLGIVALMMLPGLTILVKLAEGMRHRTNAA</sequence>
<feature type="transmembrane region" description="Helical" evidence="8">
    <location>
        <begin position="465"/>
        <end position="485"/>
    </location>
</feature>